<evidence type="ECO:0000259" key="2">
    <source>
        <dbReference type="Pfam" id="PF24883"/>
    </source>
</evidence>
<dbReference type="InterPro" id="IPR056884">
    <property type="entry name" value="NPHP3-like_N"/>
</dbReference>
<dbReference type="PANTHER" id="PTHR10039:SF14">
    <property type="entry name" value="NACHT DOMAIN-CONTAINING PROTEIN"/>
    <property type="match status" value="1"/>
</dbReference>
<accession>A0AAN7ZA08</accession>
<dbReference type="AlphaFoldDB" id="A0AAN7ZA08"/>
<keyword evidence="4" id="KW-1185">Reference proteome</keyword>
<evidence type="ECO:0000256" key="1">
    <source>
        <dbReference type="ARBA" id="ARBA00022737"/>
    </source>
</evidence>
<dbReference type="EMBL" id="JAWHQM010000018">
    <property type="protein sequence ID" value="KAK5631041.1"/>
    <property type="molecule type" value="Genomic_DNA"/>
</dbReference>
<evidence type="ECO:0000313" key="4">
    <source>
        <dbReference type="Proteomes" id="UP001305414"/>
    </source>
</evidence>
<dbReference type="PANTHER" id="PTHR10039">
    <property type="entry name" value="AMELOGENIN"/>
    <property type="match status" value="1"/>
</dbReference>
<feature type="domain" description="Nephrocystin 3-like N-terminal" evidence="2">
    <location>
        <begin position="72"/>
        <end position="109"/>
    </location>
</feature>
<name>A0AAN7ZA08_9PEZI</name>
<organism evidence="3 4">
    <name type="scientific">Xylaria bambusicola</name>
    <dbReference type="NCBI Taxonomy" id="326684"/>
    <lineage>
        <taxon>Eukaryota</taxon>
        <taxon>Fungi</taxon>
        <taxon>Dikarya</taxon>
        <taxon>Ascomycota</taxon>
        <taxon>Pezizomycotina</taxon>
        <taxon>Sordariomycetes</taxon>
        <taxon>Xylariomycetidae</taxon>
        <taxon>Xylariales</taxon>
        <taxon>Xylariaceae</taxon>
        <taxon>Xylaria</taxon>
    </lineage>
</organism>
<dbReference type="Proteomes" id="UP001305414">
    <property type="component" value="Unassembled WGS sequence"/>
</dbReference>
<dbReference type="Pfam" id="PF24883">
    <property type="entry name" value="NPHP3_N"/>
    <property type="match status" value="1"/>
</dbReference>
<evidence type="ECO:0000313" key="3">
    <source>
        <dbReference type="EMBL" id="KAK5631041.1"/>
    </source>
</evidence>
<reference evidence="3 4" key="1">
    <citation type="submission" date="2023-10" db="EMBL/GenBank/DDBJ databases">
        <title>Draft genome sequence of Xylaria bambusicola isolate GMP-LS, the root and basal stem rot pathogen of sugarcane in Indonesia.</title>
        <authorList>
            <person name="Selvaraj P."/>
            <person name="Muralishankar V."/>
            <person name="Muruganantham S."/>
            <person name="Sp S."/>
            <person name="Haryani S."/>
            <person name="Lau K.J.X."/>
            <person name="Naqvi N.I."/>
        </authorList>
    </citation>
    <scope>NUCLEOTIDE SEQUENCE [LARGE SCALE GENOMIC DNA]</scope>
    <source>
        <strain evidence="3">GMP-LS</strain>
    </source>
</reference>
<proteinExistence type="predicted"/>
<comment type="caution">
    <text evidence="3">The sequence shown here is derived from an EMBL/GenBank/DDBJ whole genome shotgun (WGS) entry which is preliminary data.</text>
</comment>
<keyword evidence="1" id="KW-0677">Repeat</keyword>
<protein>
    <recommendedName>
        <fullName evidence="2">Nephrocystin 3-like N-terminal domain-containing protein</fullName>
    </recommendedName>
</protein>
<gene>
    <name evidence="3" type="ORF">RRF57_006756</name>
</gene>
<sequence>MTHIQNHGRLMRNEVRLEHIQQEYEARRLALKNFEELEVERRAQEFHRIKTDIAPQSHDDRLDLLRYLTYPDTGAWLLQDTMFKKWAGSFSQDSRILWLQGIPGAGKSVSNVYCDLIFIIILFAYI</sequence>